<protein>
    <submittedName>
        <fullName evidence="2">Uncharacterized protein</fullName>
    </submittedName>
</protein>
<feature type="region of interest" description="Disordered" evidence="1">
    <location>
        <begin position="343"/>
        <end position="372"/>
    </location>
</feature>
<feature type="region of interest" description="Disordered" evidence="1">
    <location>
        <begin position="1"/>
        <end position="24"/>
    </location>
</feature>
<dbReference type="AlphaFoldDB" id="A0AA88RXP9"/>
<dbReference type="Proteomes" id="UP001187471">
    <property type="component" value="Unassembled WGS sequence"/>
</dbReference>
<evidence type="ECO:0000313" key="3">
    <source>
        <dbReference type="Proteomes" id="UP001187471"/>
    </source>
</evidence>
<accession>A0AA88RXP9</accession>
<feature type="compositionally biased region" description="Basic residues" evidence="1">
    <location>
        <begin position="574"/>
        <end position="584"/>
    </location>
</feature>
<organism evidence="2 3">
    <name type="scientific">Escallonia rubra</name>
    <dbReference type="NCBI Taxonomy" id="112253"/>
    <lineage>
        <taxon>Eukaryota</taxon>
        <taxon>Viridiplantae</taxon>
        <taxon>Streptophyta</taxon>
        <taxon>Embryophyta</taxon>
        <taxon>Tracheophyta</taxon>
        <taxon>Spermatophyta</taxon>
        <taxon>Magnoliopsida</taxon>
        <taxon>eudicotyledons</taxon>
        <taxon>Gunneridae</taxon>
        <taxon>Pentapetalae</taxon>
        <taxon>asterids</taxon>
        <taxon>campanulids</taxon>
        <taxon>Escalloniales</taxon>
        <taxon>Escalloniaceae</taxon>
        <taxon>Escallonia</taxon>
    </lineage>
</organism>
<dbReference type="InterPro" id="IPR004158">
    <property type="entry name" value="DUF247_pln"/>
</dbReference>
<sequence>MEPEIKHVSRQGSGTETKRMSPENIAQNVVEMISEEIKEQQHKSSFKKDDPCIYKVPIKLCQEKGPAYTPRVVSIGPIHHTLRAVSTGSIHNTPHAVSTEPIHNTPHAVSIGPIQNDEQPFLEMEGIKVNYMNRLFRQTTSPKLKDDDDAHIRECACAVVAKLPGNDEQPFLEMEGIKVNYVNRLFRQTTGSKPKEDVDALILECACAVVAKLPNARSCYNEDLSEYYDDPNFAKMMLTDGAFIIELLWTSRKWYKESDDPIFGNTLKFHNVRHDLLLLENQIPFFVLQDLFNLTVKKLQTDGDPSLSDFILEFFGRQIPGRRESSKPPLHILGILHTSFMPRSKDGLGNDTSPAPDLESGTREDTDSKSRSNGCLSWLYGTTGTPLPKQPYHPIMKHSATELASAGVIFTPREAEDLDVEFNTSCWFHWFCGPRTSDIPPSCIYNNRSSYCFLSWFFLLCGKTRFAVPQLCVDDAAEPLLRNLIAFEQCYAGIPRYVTSYAFLMYTLIDDEDDVELLENAGVIQENLGARESTSKLFKDLCKEVVLADFSFLAQWKEVHNYCKSYSHTNLARARPRNKSKGRGPPRVPVPPALPKKDKFDDGEVVKIEIDESLFND</sequence>
<dbReference type="GO" id="GO:0005840">
    <property type="term" value="C:ribosome"/>
    <property type="evidence" value="ECO:0007669"/>
    <property type="project" value="UniProtKB-KW"/>
</dbReference>
<feature type="compositionally biased region" description="Basic and acidic residues" evidence="1">
    <location>
        <begin position="360"/>
        <end position="370"/>
    </location>
</feature>
<evidence type="ECO:0000313" key="2">
    <source>
        <dbReference type="EMBL" id="KAK2993744.1"/>
    </source>
</evidence>
<comment type="caution">
    <text evidence="2">The sequence shown here is derived from an EMBL/GenBank/DDBJ whole genome shotgun (WGS) entry which is preliminary data.</text>
</comment>
<feature type="region of interest" description="Disordered" evidence="1">
    <location>
        <begin position="573"/>
        <end position="601"/>
    </location>
</feature>
<reference evidence="2" key="1">
    <citation type="submission" date="2022-12" db="EMBL/GenBank/DDBJ databases">
        <title>Draft genome assemblies for two species of Escallonia (Escalloniales).</title>
        <authorList>
            <person name="Chanderbali A."/>
            <person name="Dervinis C."/>
            <person name="Anghel I."/>
            <person name="Soltis D."/>
            <person name="Soltis P."/>
            <person name="Zapata F."/>
        </authorList>
    </citation>
    <scope>NUCLEOTIDE SEQUENCE</scope>
    <source>
        <strain evidence="2">UCBG92.1500</strain>
        <tissue evidence="2">Leaf</tissue>
    </source>
</reference>
<name>A0AA88RXP9_9ASTE</name>
<dbReference type="EMBL" id="JAVXUO010000281">
    <property type="protein sequence ID" value="KAK2993744.1"/>
    <property type="molecule type" value="Genomic_DNA"/>
</dbReference>
<proteinExistence type="predicted"/>
<dbReference type="PANTHER" id="PTHR31170:SF25">
    <property type="entry name" value="BNAA09G04570D PROTEIN"/>
    <property type="match status" value="1"/>
</dbReference>
<dbReference type="GO" id="GO:1990904">
    <property type="term" value="C:ribonucleoprotein complex"/>
    <property type="evidence" value="ECO:0007669"/>
    <property type="project" value="UniProtKB-KW"/>
</dbReference>
<evidence type="ECO:0000256" key="1">
    <source>
        <dbReference type="SAM" id="MobiDB-lite"/>
    </source>
</evidence>
<keyword evidence="3" id="KW-1185">Reference proteome</keyword>
<dbReference type="PANTHER" id="PTHR31170">
    <property type="entry name" value="BNAC04G53230D PROTEIN"/>
    <property type="match status" value="1"/>
</dbReference>
<gene>
    <name evidence="2" type="ORF">RJ640_018365</name>
</gene>
<dbReference type="Pfam" id="PF03140">
    <property type="entry name" value="DUF247"/>
    <property type="match status" value="1"/>
</dbReference>